<accession>A0A1Q9DBD7</accession>
<feature type="region of interest" description="Disordered" evidence="1">
    <location>
        <begin position="313"/>
        <end position="337"/>
    </location>
</feature>
<reference evidence="2 3" key="1">
    <citation type="submission" date="2016-02" db="EMBL/GenBank/DDBJ databases">
        <title>Genome analysis of coral dinoflagellate symbionts highlights evolutionary adaptations to a symbiotic lifestyle.</title>
        <authorList>
            <person name="Aranda M."/>
            <person name="Li Y."/>
            <person name="Liew Y.J."/>
            <person name="Baumgarten S."/>
            <person name="Simakov O."/>
            <person name="Wilson M."/>
            <person name="Piel J."/>
            <person name="Ashoor H."/>
            <person name="Bougouffa S."/>
            <person name="Bajic V.B."/>
            <person name="Ryu T."/>
            <person name="Ravasi T."/>
            <person name="Bayer T."/>
            <person name="Micklem G."/>
            <person name="Kim H."/>
            <person name="Bhak J."/>
            <person name="Lajeunesse T.C."/>
            <person name="Voolstra C.R."/>
        </authorList>
    </citation>
    <scope>NUCLEOTIDE SEQUENCE [LARGE SCALE GENOMIC DNA]</scope>
    <source>
        <strain evidence="2 3">CCMP2467</strain>
    </source>
</reference>
<sequence>MFFGEVLFNGCRSLIRSSGWRDGPGCTRGKESRYHNFWYEKRSYLWNFSRAFSGLGTSTLAVFPRSCYSEEPPPQDSEEDAPAEDGAEATEPESKEKEAKDTAERPTSKPSSDTSPTSSTRTKTTKTHVSATGGFFEDELRGYRLLKACGLQSSERQQILTLTGNTTTFQAIRQALRAMFDEGEESYYYDPWDEWSWEPGAGDDEVYWYGDESSEWPEEDSYEDWAYYAPAQSETSVPEASHEPPMDEGEKALLEDEAEAFAIAEEAQKTLQQARDAVAKARQARQKGAGKGGPCTACGRFGHRYWECRERSSGKKGFGKKGSFSKGKSKKGSGKGKTYAQDHFVDAGYAFSYPLTKVPEPEPLEYLPEILPQDIMVLSVGNDTVNGKLRTSQVIVDAGATESACGIRTMERFLEASGCRYDVALTDRPTFRFGDGRTLQALSRVDAYTPALGLVSVYVLDDPNSQDTPLLLGGRTLRQVKATVNYGDETLMFLRRNGQLAFLPLVSTLGGHMVVDLAVRSTSLGAVQDYLRKELGVVLPEGEVETQRSLMTPGFSYECRRGTGKHIPGTDEDDAAPGIGMALQLLKATHENKEEHGFSESVPSLRTSECSAVFEWQLQDVSDHVCHGGNMNGPFELLPAPVDDPRWEGWPCMGQHKDGVLRSNQHARWETCPRCGIRLKYWTRGAAKGNRRTAGPSREVVATAIGQIRMEYTASQVTEKMIVDKCMEITGRMRQDGRAVVLSEPMSKHHKDPPIENEMTTTTTRASVEGTWTAPTCTARKTEGLLNQEALSRAAPKRANLRAKDAPAASTAKSEKAPVDLEDQEVHENLQEILALEKRLELQKAALLEEMNLRGLMEHDEDGLSQIEEFDDQGVKIIAEGQNSERADRGNRDKGNDDGVPTSAKEAASVTAAVGSPLDFLQVGGPSTLCEAVREMGYETKRVQPDSLQKMSQLPESLDAKVLWVSLPLRALLQDTFPRTQISPKQQVNHDRAARRDRALLRDSVGCVARHLQNKRDFVLELPAKLRSCWDEVEYLKDLAIESNMVVYDFLVQGCAYKCGDLPLHRTWRVMTTCEGE</sequence>
<organism evidence="2 3">
    <name type="scientific">Symbiodinium microadriaticum</name>
    <name type="common">Dinoflagellate</name>
    <name type="synonym">Zooxanthella microadriatica</name>
    <dbReference type="NCBI Taxonomy" id="2951"/>
    <lineage>
        <taxon>Eukaryota</taxon>
        <taxon>Sar</taxon>
        <taxon>Alveolata</taxon>
        <taxon>Dinophyceae</taxon>
        <taxon>Suessiales</taxon>
        <taxon>Symbiodiniaceae</taxon>
        <taxon>Symbiodinium</taxon>
    </lineage>
</organism>
<feature type="compositionally biased region" description="Basic and acidic residues" evidence="1">
    <location>
        <begin position="92"/>
        <end position="107"/>
    </location>
</feature>
<evidence type="ECO:0000313" key="3">
    <source>
        <dbReference type="Proteomes" id="UP000186817"/>
    </source>
</evidence>
<dbReference type="OrthoDB" id="423517at2759"/>
<dbReference type="Proteomes" id="UP000186817">
    <property type="component" value="Unassembled WGS sequence"/>
</dbReference>
<feature type="compositionally biased region" description="Basic and acidic residues" evidence="1">
    <location>
        <begin position="813"/>
        <end position="823"/>
    </location>
</feature>
<comment type="caution">
    <text evidence="2">The sequence shown here is derived from an EMBL/GenBank/DDBJ whole genome shotgun (WGS) entry which is preliminary data.</text>
</comment>
<feature type="region of interest" description="Disordered" evidence="1">
    <location>
        <begin position="66"/>
        <end position="130"/>
    </location>
</feature>
<gene>
    <name evidence="2" type="ORF">AK812_SmicGene25709</name>
</gene>
<dbReference type="AlphaFoldDB" id="A0A1Q9DBD7"/>
<evidence type="ECO:0000256" key="1">
    <source>
        <dbReference type="SAM" id="MobiDB-lite"/>
    </source>
</evidence>
<feature type="region of interest" description="Disordered" evidence="1">
    <location>
        <begin position="880"/>
        <end position="908"/>
    </location>
</feature>
<dbReference type="EMBL" id="LSRX01000620">
    <property type="protein sequence ID" value="OLP92478.1"/>
    <property type="molecule type" value="Genomic_DNA"/>
</dbReference>
<proteinExistence type="predicted"/>
<protein>
    <submittedName>
        <fullName evidence="2">Uncharacterized protein</fullName>
    </submittedName>
</protein>
<name>A0A1Q9DBD7_SYMMI</name>
<feature type="compositionally biased region" description="Basic and acidic residues" evidence="1">
    <location>
        <begin position="883"/>
        <end position="897"/>
    </location>
</feature>
<feature type="compositionally biased region" description="Low complexity" evidence="1">
    <location>
        <begin position="108"/>
        <end position="122"/>
    </location>
</feature>
<feature type="region of interest" description="Disordered" evidence="1">
    <location>
        <begin position="793"/>
        <end position="823"/>
    </location>
</feature>
<feature type="compositionally biased region" description="Acidic residues" evidence="1">
    <location>
        <begin position="76"/>
        <end position="91"/>
    </location>
</feature>
<evidence type="ECO:0000313" key="2">
    <source>
        <dbReference type="EMBL" id="OLP92478.1"/>
    </source>
</evidence>
<keyword evidence="3" id="KW-1185">Reference proteome</keyword>